<proteinExistence type="predicted"/>
<comment type="caution">
    <text evidence="2">The sequence shown here is derived from an EMBL/GenBank/DDBJ whole genome shotgun (WGS) entry which is preliminary data.</text>
</comment>
<dbReference type="InterPro" id="IPR028938">
    <property type="entry name" value="Rsf1-like"/>
</dbReference>
<dbReference type="EMBL" id="JBJKBG010000003">
    <property type="protein sequence ID" value="KAL3745322.1"/>
    <property type="molecule type" value="Genomic_DNA"/>
</dbReference>
<accession>A0ABD3L190</accession>
<keyword evidence="3" id="KW-1185">Reference proteome</keyword>
<dbReference type="AlphaFoldDB" id="A0ABD3L190"/>
<evidence type="ECO:0000313" key="3">
    <source>
        <dbReference type="Proteomes" id="UP001634007"/>
    </source>
</evidence>
<evidence type="ECO:0000313" key="2">
    <source>
        <dbReference type="EMBL" id="KAL3745322.1"/>
    </source>
</evidence>
<reference evidence="2 3" key="1">
    <citation type="submission" date="2024-11" db="EMBL/GenBank/DDBJ databases">
        <title>Chromosome-level genome assembly of Eucalyptus globulus Labill. provides insights into its genome evolution.</title>
        <authorList>
            <person name="Li X."/>
        </authorList>
    </citation>
    <scope>NUCLEOTIDE SEQUENCE [LARGE SCALE GENOMIC DNA]</scope>
    <source>
        <strain evidence="2">CL2024</strain>
        <tissue evidence="2">Fresh tender leaves</tissue>
    </source>
</reference>
<feature type="compositionally biased region" description="Basic and acidic residues" evidence="1">
    <location>
        <begin position="344"/>
        <end position="376"/>
    </location>
</feature>
<organism evidence="2 3">
    <name type="scientific">Eucalyptus globulus</name>
    <name type="common">Tasmanian blue gum</name>
    <dbReference type="NCBI Taxonomy" id="34317"/>
    <lineage>
        <taxon>Eukaryota</taxon>
        <taxon>Viridiplantae</taxon>
        <taxon>Streptophyta</taxon>
        <taxon>Embryophyta</taxon>
        <taxon>Tracheophyta</taxon>
        <taxon>Spermatophyta</taxon>
        <taxon>Magnoliopsida</taxon>
        <taxon>eudicotyledons</taxon>
        <taxon>Gunneridae</taxon>
        <taxon>Pentapetalae</taxon>
        <taxon>rosids</taxon>
        <taxon>malvids</taxon>
        <taxon>Myrtales</taxon>
        <taxon>Myrtaceae</taxon>
        <taxon>Myrtoideae</taxon>
        <taxon>Eucalypteae</taxon>
        <taxon>Eucalyptus</taxon>
    </lineage>
</organism>
<sequence length="523" mass="58253">MPRPRRVPAAGAGGTEADGREGETTPSILDDAGGGEVVGPEVLRELRERWELASVLNFLSVFEPVIGNEFKLSAEEIEGGLIRPNSTIAQLHIKLLKGIRPISKALDGSDAWVTVLCKKLDPWWQWVAEGNIPLTLANGKEISQYKDLDPVGRLLLLKALCELRAIQDDAVSYINNALKDGTHISCFRKEKLASHGNGTSYWYDGNATGGYRLYKAVCIPKLKGTNRDERCVPLPSRMFRWETLATNLDEFSEVVEALASSKGVAEVAVSRIIQSDIIPVLQKIKKSKERALKREEKQKMLLDNFKSSYAVARPRSCRNRRPISYTFEEYDRAINEAIQVTHRSTAEDQRKQYKHCELSKEDDSHNEDTHSHEGIDRINIYDVSETQINRLEGARNDNTDEEYDGKNIDDDSSRSKNSDEDCLGSTIDSPSNINHPKRQIHVSHRVAGSRWSKRLAGAAAHAVEEMGTLHMKKLLSQRPTRNSALDLAIIPDSDDENPLGNASSKIILDSAVVSDSEDDTSDA</sequence>
<dbReference type="Proteomes" id="UP001634007">
    <property type="component" value="Unassembled WGS sequence"/>
</dbReference>
<protein>
    <recommendedName>
        <fullName evidence="4">DDT domain-containing protein DDR4</fullName>
    </recommendedName>
</protein>
<evidence type="ECO:0000256" key="1">
    <source>
        <dbReference type="SAM" id="MobiDB-lite"/>
    </source>
</evidence>
<feature type="region of interest" description="Disordered" evidence="1">
    <location>
        <begin position="1"/>
        <end position="36"/>
    </location>
</feature>
<dbReference type="PANTHER" id="PTHR14296">
    <property type="entry name" value="REMODELING AND SPACING FACTOR 1"/>
    <property type="match status" value="1"/>
</dbReference>
<gene>
    <name evidence="2" type="ORF">ACJRO7_014432</name>
</gene>
<evidence type="ECO:0008006" key="4">
    <source>
        <dbReference type="Google" id="ProtNLM"/>
    </source>
</evidence>
<feature type="compositionally biased region" description="Basic and acidic residues" evidence="1">
    <location>
        <begin position="392"/>
        <end position="419"/>
    </location>
</feature>
<feature type="region of interest" description="Disordered" evidence="1">
    <location>
        <begin position="341"/>
        <end position="435"/>
    </location>
</feature>
<dbReference type="PANTHER" id="PTHR14296:SF12">
    <property type="entry name" value="DDT DOMAIN-CONTAINING PROTEIN DDR4 ISOFORM X1"/>
    <property type="match status" value="1"/>
</dbReference>
<name>A0ABD3L190_EUCGL</name>